<gene>
    <name evidence="2" type="ORF">LTRI10_LOCUS13482</name>
</gene>
<accession>A0AAV2DD20</accession>
<name>A0AAV2DD20_9ROSI</name>
<dbReference type="Proteomes" id="UP001497516">
    <property type="component" value="Chromosome 2"/>
</dbReference>
<evidence type="ECO:0000313" key="2">
    <source>
        <dbReference type="EMBL" id="CAL1371415.1"/>
    </source>
</evidence>
<evidence type="ECO:0000256" key="1">
    <source>
        <dbReference type="SAM" id="MobiDB-lite"/>
    </source>
</evidence>
<sequence length="83" mass="9467">MRRRCRLILEEESEDDFSFQDFFIPVHACPQGVVVRDTRHNEMVKSNGAAPIPPRQPVAIKKNIQNKKGDHSPGTRKLMPTAK</sequence>
<keyword evidence="3" id="KW-1185">Reference proteome</keyword>
<protein>
    <submittedName>
        <fullName evidence="2">Uncharacterized protein</fullName>
    </submittedName>
</protein>
<feature type="region of interest" description="Disordered" evidence="1">
    <location>
        <begin position="64"/>
        <end position="83"/>
    </location>
</feature>
<reference evidence="2 3" key="1">
    <citation type="submission" date="2024-04" db="EMBL/GenBank/DDBJ databases">
        <authorList>
            <person name="Fracassetti M."/>
        </authorList>
    </citation>
    <scope>NUCLEOTIDE SEQUENCE [LARGE SCALE GENOMIC DNA]</scope>
</reference>
<proteinExistence type="predicted"/>
<dbReference type="AlphaFoldDB" id="A0AAV2DD20"/>
<organism evidence="2 3">
    <name type="scientific">Linum trigynum</name>
    <dbReference type="NCBI Taxonomy" id="586398"/>
    <lineage>
        <taxon>Eukaryota</taxon>
        <taxon>Viridiplantae</taxon>
        <taxon>Streptophyta</taxon>
        <taxon>Embryophyta</taxon>
        <taxon>Tracheophyta</taxon>
        <taxon>Spermatophyta</taxon>
        <taxon>Magnoliopsida</taxon>
        <taxon>eudicotyledons</taxon>
        <taxon>Gunneridae</taxon>
        <taxon>Pentapetalae</taxon>
        <taxon>rosids</taxon>
        <taxon>fabids</taxon>
        <taxon>Malpighiales</taxon>
        <taxon>Linaceae</taxon>
        <taxon>Linum</taxon>
    </lineage>
</organism>
<evidence type="ECO:0000313" key="3">
    <source>
        <dbReference type="Proteomes" id="UP001497516"/>
    </source>
</evidence>
<dbReference type="EMBL" id="OZ034815">
    <property type="protein sequence ID" value="CAL1371415.1"/>
    <property type="molecule type" value="Genomic_DNA"/>
</dbReference>